<keyword evidence="2" id="KW-1133">Transmembrane helix</keyword>
<proteinExistence type="predicted"/>
<keyword evidence="4" id="KW-1185">Reference proteome</keyword>
<dbReference type="STRING" id="1612308.SAMN05444581_10322"/>
<accession>A0A1I3XCA4</accession>
<evidence type="ECO:0000313" key="3">
    <source>
        <dbReference type="EMBL" id="SFK17124.1"/>
    </source>
</evidence>
<dbReference type="EMBL" id="FOSN01000003">
    <property type="protein sequence ID" value="SFK17124.1"/>
    <property type="molecule type" value="Genomic_DNA"/>
</dbReference>
<dbReference type="RefSeq" id="WP_091678979.1">
    <property type="nucleotide sequence ID" value="NZ_FOSN01000003.1"/>
</dbReference>
<dbReference type="OrthoDB" id="8442940at2"/>
<evidence type="ECO:0000256" key="2">
    <source>
        <dbReference type="SAM" id="Phobius"/>
    </source>
</evidence>
<evidence type="ECO:0000256" key="1">
    <source>
        <dbReference type="SAM" id="MobiDB-lite"/>
    </source>
</evidence>
<organism evidence="3 4">
    <name type="scientific">Methylocapsa palsarum</name>
    <dbReference type="NCBI Taxonomy" id="1612308"/>
    <lineage>
        <taxon>Bacteria</taxon>
        <taxon>Pseudomonadati</taxon>
        <taxon>Pseudomonadota</taxon>
        <taxon>Alphaproteobacteria</taxon>
        <taxon>Hyphomicrobiales</taxon>
        <taxon>Beijerinckiaceae</taxon>
        <taxon>Methylocapsa</taxon>
    </lineage>
</organism>
<name>A0A1I3XCA4_9HYPH</name>
<keyword evidence="2" id="KW-0812">Transmembrane</keyword>
<sequence length="541" mass="56738">MADYYPLLARAVAALSDSTPESRAAIYARARNALLGQLRSLDPPVPEADVERESRALQDAIARLEIEFAPPFASDPAVEDAQPIAPEPGPGEERPGQMGGPEPERQEQGRTIPGPMTPTPTPTEQGERPSLLFKVRRDAPRPSPETPESAAGLLATSAKQPRWPRGRDALAPKPAAPGEAGPGGIFPREPVSNDIPPEPDASEREKSPSAPGAFAPGEAPLRSGADEAEPIEPGLEGAGREPPEVSPEGSAADAAERSRPEAQRPVAPQPPQDSPAPKRGWIVAAIVAVVVALVAIAAIKLKDHREDLIARSLAPAPAIESGSSGKIADRIGAGDASPEGQSPAEPSDADAGGAESSVPPFVAPRAALLVRAPQDNAEVKTYQGTVVWKVDNVSSGPGAPLSTAVRAEIDIPEQKVEAVMTLQKNDDATLPASHTMKLQFVLPRGSEWRGVQQIKVPQMRREGASTGESLKGVPVPIVENSFLVGLNGGASEAANLDLLRSREWLDIPILLGNGFIAKLTFEKGKTGQRAIDDAIAAWRAQ</sequence>
<reference evidence="3 4" key="1">
    <citation type="submission" date="2016-10" db="EMBL/GenBank/DDBJ databases">
        <authorList>
            <person name="de Groot N.N."/>
        </authorList>
    </citation>
    <scope>NUCLEOTIDE SEQUENCE [LARGE SCALE GENOMIC DNA]</scope>
    <source>
        <strain evidence="3 4">NE2</strain>
    </source>
</reference>
<gene>
    <name evidence="3" type="ORF">SAMN05444581_10322</name>
</gene>
<protein>
    <submittedName>
        <fullName evidence="3">Uncharacterized protein</fullName>
    </submittedName>
</protein>
<dbReference type="Proteomes" id="UP000198755">
    <property type="component" value="Unassembled WGS sequence"/>
</dbReference>
<feature type="region of interest" description="Disordered" evidence="1">
    <location>
        <begin position="71"/>
        <end position="276"/>
    </location>
</feature>
<keyword evidence="2" id="KW-0472">Membrane</keyword>
<evidence type="ECO:0000313" key="4">
    <source>
        <dbReference type="Proteomes" id="UP000198755"/>
    </source>
</evidence>
<feature type="transmembrane region" description="Helical" evidence="2">
    <location>
        <begin position="280"/>
        <end position="301"/>
    </location>
</feature>
<feature type="region of interest" description="Disordered" evidence="1">
    <location>
        <begin position="318"/>
        <end position="357"/>
    </location>
</feature>
<dbReference type="AlphaFoldDB" id="A0A1I3XCA4"/>